<evidence type="ECO:0000256" key="1">
    <source>
        <dbReference type="ARBA" id="ARBA00022603"/>
    </source>
</evidence>
<dbReference type="RefSeq" id="WP_327788994.1">
    <property type="nucleotide sequence ID" value="NZ_JARGEQ010000091.1"/>
</dbReference>
<dbReference type="Pfam" id="PF13649">
    <property type="entry name" value="Methyltransf_25"/>
    <property type="match status" value="1"/>
</dbReference>
<dbReference type="PANTHER" id="PTHR43861:SF1">
    <property type="entry name" value="TRANS-ACONITATE 2-METHYLTRANSFERASE"/>
    <property type="match status" value="1"/>
</dbReference>
<dbReference type="PANTHER" id="PTHR43861">
    <property type="entry name" value="TRANS-ACONITATE 2-METHYLTRANSFERASE-RELATED"/>
    <property type="match status" value="1"/>
</dbReference>
<dbReference type="CDD" id="cd02440">
    <property type="entry name" value="AdoMet_MTases"/>
    <property type="match status" value="1"/>
</dbReference>
<accession>A0AAP3XRD6</accession>
<evidence type="ECO:0000256" key="2">
    <source>
        <dbReference type="ARBA" id="ARBA00022679"/>
    </source>
</evidence>
<dbReference type="GO" id="GO:0008168">
    <property type="term" value="F:methyltransferase activity"/>
    <property type="evidence" value="ECO:0007669"/>
    <property type="project" value="UniProtKB-KW"/>
</dbReference>
<dbReference type="EMBL" id="JARGEQ010000091">
    <property type="protein sequence ID" value="MDF1586579.1"/>
    <property type="molecule type" value="Genomic_DNA"/>
</dbReference>
<dbReference type="Proteomes" id="UP001301140">
    <property type="component" value="Unassembled WGS sequence"/>
</dbReference>
<organism evidence="4 5">
    <name type="scientific">Marinimicrococcus flavescens</name>
    <dbReference type="NCBI Taxonomy" id="3031815"/>
    <lineage>
        <taxon>Bacteria</taxon>
        <taxon>Pseudomonadati</taxon>
        <taxon>Pseudomonadota</taxon>
        <taxon>Alphaproteobacteria</taxon>
        <taxon>Geminicoccales</taxon>
        <taxon>Geminicoccaceae</taxon>
        <taxon>Marinimicrococcus</taxon>
    </lineage>
</organism>
<feature type="domain" description="Methyltransferase" evidence="3">
    <location>
        <begin position="50"/>
        <end position="139"/>
    </location>
</feature>
<dbReference type="Gene3D" id="3.40.50.150">
    <property type="entry name" value="Vaccinia Virus protein VP39"/>
    <property type="match status" value="1"/>
</dbReference>
<evidence type="ECO:0000313" key="5">
    <source>
        <dbReference type="Proteomes" id="UP001301140"/>
    </source>
</evidence>
<dbReference type="GO" id="GO:0032259">
    <property type="term" value="P:methylation"/>
    <property type="evidence" value="ECO:0007669"/>
    <property type="project" value="UniProtKB-KW"/>
</dbReference>
<keyword evidence="2" id="KW-0808">Transferase</keyword>
<name>A0AAP3XRD6_9PROT</name>
<comment type="caution">
    <text evidence="4">The sequence shown here is derived from an EMBL/GenBank/DDBJ whole genome shotgun (WGS) entry which is preliminary data.</text>
</comment>
<dbReference type="AlphaFoldDB" id="A0AAP3XRD6"/>
<proteinExistence type="predicted"/>
<dbReference type="SUPFAM" id="SSF53335">
    <property type="entry name" value="S-adenosyl-L-methionine-dependent methyltransferases"/>
    <property type="match status" value="1"/>
</dbReference>
<evidence type="ECO:0000313" key="4">
    <source>
        <dbReference type="EMBL" id="MDF1586579.1"/>
    </source>
</evidence>
<gene>
    <name evidence="4" type="ORF">PZ740_09300</name>
</gene>
<sequence>MASDTYWSNYYSEVTQRGEGWLDYSNPAVQAQTLALCLESAGQIHGHPCLDVGCGRGQLAAMLRDLGGAPVIGVDFIEALVEEDRARFPGIDFRHGDACDETFLATLPPMDRIFAVEVLQCLEAATVLPRLWERLGPGGRLVCMVPHAPCPIVRRVRERMADRYHALDVAGAAAIAARLEGLSDWLVRGLTFGEDQRVAPYRTSAWGHDVQGVPNRLNLVFLKN</sequence>
<protein>
    <submittedName>
        <fullName evidence="4">Class I SAM-dependent methyltransferase</fullName>
    </submittedName>
</protein>
<keyword evidence="1 4" id="KW-0489">Methyltransferase</keyword>
<dbReference type="InterPro" id="IPR041698">
    <property type="entry name" value="Methyltransf_25"/>
</dbReference>
<keyword evidence="5" id="KW-1185">Reference proteome</keyword>
<dbReference type="InterPro" id="IPR029063">
    <property type="entry name" value="SAM-dependent_MTases_sf"/>
</dbReference>
<evidence type="ECO:0000259" key="3">
    <source>
        <dbReference type="Pfam" id="PF13649"/>
    </source>
</evidence>
<reference evidence="4 5" key="1">
    <citation type="submission" date="2023-03" db="EMBL/GenBank/DDBJ databases">
        <title>YIM 152171 draft genome.</title>
        <authorList>
            <person name="Yang Z."/>
        </authorList>
    </citation>
    <scope>NUCLEOTIDE SEQUENCE [LARGE SCALE GENOMIC DNA]</scope>
    <source>
        <strain evidence="4 5">YIM 152171</strain>
    </source>
</reference>